<dbReference type="STRING" id="134849.SAMN05443668_1383"/>
<gene>
    <name evidence="3" type="ORF">SAMN05443668_1383</name>
</gene>
<dbReference type="Proteomes" id="UP000184440">
    <property type="component" value="Unassembled WGS sequence"/>
</dbReference>
<evidence type="ECO:0000313" key="3">
    <source>
        <dbReference type="EMBL" id="SHN48231.1"/>
    </source>
</evidence>
<evidence type="ECO:0000259" key="2">
    <source>
        <dbReference type="Pfam" id="PF13229"/>
    </source>
</evidence>
<dbReference type="InterPro" id="IPR011050">
    <property type="entry name" value="Pectin_lyase_fold/virulence"/>
</dbReference>
<accession>A0A1M7RPY8</accession>
<feature type="chain" id="PRO_5012523088" evidence="1">
    <location>
        <begin position="31"/>
        <end position="548"/>
    </location>
</feature>
<sequence>MRRSADACKRWGAIALILGAMVAPALPSHAAAAAAGRTFYLSATGSDAADGRATTTAWRTLSRANRETLGPGDRLLLQGGARFTGPLVISASGTAEQPLVVGSYGTGRAIVAGNGDSGIFVWNAGGIVIQDLTVIGDAGAYTRVGGISIYLDKARTTRVPYLRIARVEVSGFKNGIDIGTMVSGAGFQDVLIESVLAHDNRDTGVLVYGPPFGPAGGAYAHADVRVRSVNAYRNLGDPQNLTANTGSGIVLGSVDGGVIADSTAYENGSQCRAPEGPYGIWAYDSRRITIERNIAYRNRTGASIDGGGFDLDQNVGSSVLQHNLSYSNDGPGIMVYTGRANDLNTGNTVRFNISVDDARGAGDYGAMTIAGRISDAAIYHNTIVSTRHPVLQLATGPRRTVIANNVFVALGAVPVVKANGLTTGETRLTGNTYYGRVSGPLLLWGTGAYTSVAVWRTATGQEADGAGFDGDPRLQDVTAVPTVTVPAQRSAVTQYTLRSDSPLAAARTTSTFTLPSGIADYFGATLGVTRSAWAGASQPGPLAVAAPA</sequence>
<dbReference type="EMBL" id="FRCS01000038">
    <property type="protein sequence ID" value="SHN48231.1"/>
    <property type="molecule type" value="Genomic_DNA"/>
</dbReference>
<dbReference type="InterPro" id="IPR006626">
    <property type="entry name" value="PbH1"/>
</dbReference>
<protein>
    <submittedName>
        <fullName evidence="3">Right handed beta helix region</fullName>
    </submittedName>
</protein>
<evidence type="ECO:0000256" key="1">
    <source>
        <dbReference type="SAM" id="SignalP"/>
    </source>
</evidence>
<evidence type="ECO:0000313" key="4">
    <source>
        <dbReference type="Proteomes" id="UP000184440"/>
    </source>
</evidence>
<dbReference type="InterPro" id="IPR012334">
    <property type="entry name" value="Pectin_lyas_fold"/>
</dbReference>
<keyword evidence="1" id="KW-0732">Signal</keyword>
<feature type="domain" description="Right handed beta helix" evidence="2">
    <location>
        <begin position="118"/>
        <end position="342"/>
    </location>
</feature>
<dbReference type="OrthoDB" id="3333873at2"/>
<feature type="signal peptide" evidence="1">
    <location>
        <begin position="1"/>
        <end position="30"/>
    </location>
</feature>
<name>A0A1M7RPY8_9ACTN</name>
<dbReference type="Pfam" id="PF13229">
    <property type="entry name" value="Beta_helix"/>
    <property type="match status" value="1"/>
</dbReference>
<keyword evidence="4" id="KW-1185">Reference proteome</keyword>
<dbReference type="SMART" id="SM00710">
    <property type="entry name" value="PbH1"/>
    <property type="match status" value="7"/>
</dbReference>
<dbReference type="SUPFAM" id="SSF51126">
    <property type="entry name" value="Pectin lyase-like"/>
    <property type="match status" value="1"/>
</dbReference>
<reference evidence="3 4" key="1">
    <citation type="submission" date="2016-11" db="EMBL/GenBank/DDBJ databases">
        <authorList>
            <person name="Jaros S."/>
            <person name="Januszkiewicz K."/>
            <person name="Wedrychowicz H."/>
        </authorList>
    </citation>
    <scope>NUCLEOTIDE SEQUENCE [LARGE SCALE GENOMIC DNA]</scope>
    <source>
        <strain evidence="3 4">DSM 46144</strain>
    </source>
</reference>
<dbReference type="Gene3D" id="2.160.20.10">
    <property type="entry name" value="Single-stranded right-handed beta-helix, Pectin lyase-like"/>
    <property type="match status" value="1"/>
</dbReference>
<dbReference type="InterPro" id="IPR039448">
    <property type="entry name" value="Beta_helix"/>
</dbReference>
<dbReference type="AlphaFoldDB" id="A0A1M7RPY8"/>
<proteinExistence type="predicted"/>
<organism evidence="3 4">
    <name type="scientific">Cryptosporangium aurantiacum</name>
    <dbReference type="NCBI Taxonomy" id="134849"/>
    <lineage>
        <taxon>Bacteria</taxon>
        <taxon>Bacillati</taxon>
        <taxon>Actinomycetota</taxon>
        <taxon>Actinomycetes</taxon>
        <taxon>Cryptosporangiales</taxon>
        <taxon>Cryptosporangiaceae</taxon>
        <taxon>Cryptosporangium</taxon>
    </lineage>
</organism>